<feature type="region of interest" description="Disordered" evidence="1">
    <location>
        <begin position="1"/>
        <end position="43"/>
    </location>
</feature>
<evidence type="ECO:0000313" key="2">
    <source>
        <dbReference type="EMBL" id="CAA9355736.1"/>
    </source>
</evidence>
<proteinExistence type="predicted"/>
<accession>A0A6J4MHT8</accession>
<feature type="non-terminal residue" evidence="2">
    <location>
        <position position="1"/>
    </location>
</feature>
<gene>
    <name evidence="2" type="ORF">AVDCRST_MAG72-1784</name>
</gene>
<dbReference type="EMBL" id="CADCUJ010000078">
    <property type="protein sequence ID" value="CAA9355736.1"/>
    <property type="molecule type" value="Genomic_DNA"/>
</dbReference>
<dbReference type="AlphaFoldDB" id="A0A6J4MHT8"/>
<evidence type="ECO:0000256" key="1">
    <source>
        <dbReference type="SAM" id="MobiDB-lite"/>
    </source>
</evidence>
<feature type="non-terminal residue" evidence="2">
    <location>
        <position position="122"/>
    </location>
</feature>
<sequence length="122" mass="13444">ACDPPPPPAAARHPSRHRPGRRVGTAGASPLRPDPLGLPGPLRVDAPLAREHRQRTLRRPAVLALNVAVLRRAELLREHLPAQGHQGRADRDRQADGVHRLGESWCPRWQFGLAEHLAQVPL</sequence>
<reference evidence="2" key="1">
    <citation type="submission" date="2020-02" db="EMBL/GenBank/DDBJ databases">
        <authorList>
            <person name="Meier V. D."/>
        </authorList>
    </citation>
    <scope>NUCLEOTIDE SEQUENCE</scope>
    <source>
        <strain evidence="2">AVDCRST_MAG72</strain>
    </source>
</reference>
<name>A0A6J4MHT8_9ACTN</name>
<protein>
    <submittedName>
        <fullName evidence="2">PROBABLE RESUSCITATION-PROMOTING FACTOR RPFE</fullName>
    </submittedName>
</protein>
<organism evidence="2">
    <name type="scientific">uncultured Nocardioidaceae bacterium</name>
    <dbReference type="NCBI Taxonomy" id="253824"/>
    <lineage>
        <taxon>Bacteria</taxon>
        <taxon>Bacillati</taxon>
        <taxon>Actinomycetota</taxon>
        <taxon>Actinomycetes</taxon>
        <taxon>Propionibacteriales</taxon>
        <taxon>Nocardioidaceae</taxon>
        <taxon>environmental samples</taxon>
    </lineage>
</organism>